<dbReference type="EMBL" id="KI296093">
    <property type="protein sequence ID" value="ESA01934.1"/>
    <property type="molecule type" value="Genomic_DNA"/>
</dbReference>
<dbReference type="HOGENOM" id="CLU_2256535_0_0_1"/>
<accession>U9T149</accession>
<evidence type="ECO:0000313" key="1">
    <source>
        <dbReference type="EMBL" id="ESA01934.1"/>
    </source>
</evidence>
<proteinExistence type="predicted"/>
<dbReference type="AlphaFoldDB" id="U9T149"/>
<reference evidence="1" key="1">
    <citation type="submission" date="2013-07" db="EMBL/GenBank/DDBJ databases">
        <title>The genome of an arbuscular mycorrhizal fungus provides insights into the evolution of the oldest plant symbiosis.</title>
        <authorList>
            <consortium name="DOE Joint Genome Institute"/>
            <person name="Tisserant E."/>
            <person name="Malbreil M."/>
            <person name="Kuo A."/>
            <person name="Kohler A."/>
            <person name="Symeonidi A."/>
            <person name="Balestrini R."/>
            <person name="Charron P."/>
            <person name="Duensing N."/>
            <person name="Frei-dit-Frey N."/>
            <person name="Gianinazzi-Pearson V."/>
            <person name="Gilbert B."/>
            <person name="Handa Y."/>
            <person name="Hijri M."/>
            <person name="Kaul R."/>
            <person name="Kawaguchi M."/>
            <person name="Krajinski F."/>
            <person name="Lammers P."/>
            <person name="Lapierre D."/>
            <person name="Masclaux F.G."/>
            <person name="Murat C."/>
            <person name="Morin E."/>
            <person name="Ndikumana S."/>
            <person name="Pagni M."/>
            <person name="Petitpierre D."/>
            <person name="Requena N."/>
            <person name="Rosikiewicz P."/>
            <person name="Riley R."/>
            <person name="Saito K."/>
            <person name="San Clemente H."/>
            <person name="Shapiro H."/>
            <person name="van Tuinen D."/>
            <person name="Becard G."/>
            <person name="Bonfante P."/>
            <person name="Paszkowski U."/>
            <person name="Shachar-Hill Y."/>
            <person name="Young J.P."/>
            <person name="Sanders I.R."/>
            <person name="Henrissat B."/>
            <person name="Rensing S.A."/>
            <person name="Grigoriev I.V."/>
            <person name="Corradi N."/>
            <person name="Roux C."/>
            <person name="Martin F."/>
        </authorList>
    </citation>
    <scope>NUCLEOTIDE SEQUENCE</scope>
    <source>
        <strain evidence="1">DAOM 197198</strain>
    </source>
</reference>
<name>U9T149_RHIID</name>
<sequence>GSNYISSFGGSLILFSTSGYEEVDNEDVKTFITSRESTMEEIRGLCPVSLNVIEKKYHILAADFQCVITNESKSVSIHDRISNENHARKILKDRSFGILENGKE</sequence>
<dbReference type="VEuPathDB" id="FungiDB:RhiirFUN_013259"/>
<feature type="non-terminal residue" evidence="1">
    <location>
        <position position="1"/>
    </location>
</feature>
<protein>
    <submittedName>
        <fullName evidence="1">Uncharacterized protein</fullName>
    </submittedName>
</protein>
<organism evidence="1">
    <name type="scientific">Rhizophagus irregularis (strain DAOM 181602 / DAOM 197198 / MUCL 43194)</name>
    <name type="common">Arbuscular mycorrhizal fungus</name>
    <name type="synonym">Glomus intraradices</name>
    <dbReference type="NCBI Taxonomy" id="747089"/>
    <lineage>
        <taxon>Eukaryota</taxon>
        <taxon>Fungi</taxon>
        <taxon>Fungi incertae sedis</taxon>
        <taxon>Mucoromycota</taxon>
        <taxon>Glomeromycotina</taxon>
        <taxon>Glomeromycetes</taxon>
        <taxon>Glomerales</taxon>
        <taxon>Glomeraceae</taxon>
        <taxon>Rhizophagus</taxon>
    </lineage>
</organism>
<gene>
    <name evidence="1" type="ORF">GLOINDRAFT_86639</name>
</gene>